<evidence type="ECO:0000256" key="1">
    <source>
        <dbReference type="SAM" id="MobiDB-lite"/>
    </source>
</evidence>
<feature type="region of interest" description="Disordered" evidence="1">
    <location>
        <begin position="462"/>
        <end position="496"/>
    </location>
</feature>
<organism evidence="3 4">
    <name type="scientific">Nocardioides glacieisoli</name>
    <dbReference type="NCBI Taxonomy" id="1168730"/>
    <lineage>
        <taxon>Bacteria</taxon>
        <taxon>Bacillati</taxon>
        <taxon>Actinomycetota</taxon>
        <taxon>Actinomycetes</taxon>
        <taxon>Propionibacteriales</taxon>
        <taxon>Nocardioidaceae</taxon>
        <taxon>Nocardioides</taxon>
    </lineage>
</organism>
<keyword evidence="4" id="KW-1185">Reference proteome</keyword>
<keyword evidence="3" id="KW-0540">Nuclease</keyword>
<keyword evidence="3" id="KW-0255">Endonuclease</keyword>
<evidence type="ECO:0000313" key="3">
    <source>
        <dbReference type="EMBL" id="RYB88744.1"/>
    </source>
</evidence>
<feature type="region of interest" description="Disordered" evidence="1">
    <location>
        <begin position="271"/>
        <end position="299"/>
    </location>
</feature>
<dbReference type="AlphaFoldDB" id="A0A4Q2RLQ2"/>
<dbReference type="CDD" id="cd00085">
    <property type="entry name" value="HNHc"/>
    <property type="match status" value="1"/>
</dbReference>
<comment type="caution">
    <text evidence="3">The sequence shown here is derived from an EMBL/GenBank/DDBJ whole genome shotgun (WGS) entry which is preliminary data.</text>
</comment>
<evidence type="ECO:0000313" key="4">
    <source>
        <dbReference type="Proteomes" id="UP000291838"/>
    </source>
</evidence>
<dbReference type="OrthoDB" id="3778721at2"/>
<gene>
    <name evidence="3" type="ORF">EUA06_19830</name>
</gene>
<name>A0A4Q2RLQ2_9ACTN</name>
<proteinExistence type="predicted"/>
<protein>
    <submittedName>
        <fullName evidence="3">HNH endonuclease</fullName>
    </submittedName>
</protein>
<feature type="domain" description="HNH nuclease" evidence="2">
    <location>
        <begin position="382"/>
        <end position="443"/>
    </location>
</feature>
<dbReference type="RefSeq" id="WP_129479028.1">
    <property type="nucleotide sequence ID" value="NZ_SDWS01000011.1"/>
</dbReference>
<dbReference type="GO" id="GO:0004519">
    <property type="term" value="F:endonuclease activity"/>
    <property type="evidence" value="ECO:0007669"/>
    <property type="project" value="UniProtKB-KW"/>
</dbReference>
<dbReference type="SMART" id="SM00507">
    <property type="entry name" value="HNHc"/>
    <property type="match status" value="1"/>
</dbReference>
<evidence type="ECO:0000259" key="2">
    <source>
        <dbReference type="SMART" id="SM00507"/>
    </source>
</evidence>
<dbReference type="EMBL" id="SDWS01000011">
    <property type="protein sequence ID" value="RYB88744.1"/>
    <property type="molecule type" value="Genomic_DNA"/>
</dbReference>
<dbReference type="InterPro" id="IPR003615">
    <property type="entry name" value="HNH_nuc"/>
</dbReference>
<dbReference type="Proteomes" id="UP000291838">
    <property type="component" value="Unassembled WGS sequence"/>
</dbReference>
<accession>A0A4Q2RLQ2</accession>
<feature type="compositionally biased region" description="Pro residues" evidence="1">
    <location>
        <begin position="482"/>
        <end position="496"/>
    </location>
</feature>
<reference evidence="3 4" key="1">
    <citation type="submission" date="2019-01" db="EMBL/GenBank/DDBJ databases">
        <title>Novel species of Nocardioides.</title>
        <authorList>
            <person name="Liu Q."/>
            <person name="Xin Y.-H."/>
        </authorList>
    </citation>
    <scope>NUCLEOTIDE SEQUENCE [LARGE SCALE GENOMIC DNA]</scope>
    <source>
        <strain evidence="3 4">HLT3-15</strain>
    </source>
</reference>
<keyword evidence="3" id="KW-0378">Hydrolase</keyword>
<sequence length="496" mass="53671">MIDTLAGTGTGEADALTASDLLASIRASRDLENTEAARQLDLAARWADLHPPESIHSAAAFTVPGTDHEEPLAGEGCPLVAEFCIAELGTVLGISSTSAKKLIGHALELRHRLPRLWSQVQSGAVPAWRARSVAEVTIHSSPSLTREAAAFVDAQVAAVAGRIGPAQLDRLVVETIKRFELAAPDPASDPEDGYLSVDPRHATLHDEDVHFAGTMRFEAELDIADALDLNHALAQKAAEQKALGSAESLDVRRAKALGDLARTQTALDLFNSSGDRAAGEEERARPPGGRVAGEERAGVSRPDLPAAREVVLHAHFDATTNTTAAGEQSVFGPTGRLEERQRLVLLDQLKSWCRDSRTKITIKPVIDLNAHLSAPGYDIPDRIRDQVALRDQTCVFPWCTRPARGCDIDHVISYDHDADAEGRPQPGPTQSSNLAALCRFHHRLKTHTAWRYRVTGPGAYEWTSPHGHHYRRDTTGTTPINGPDPGPPGIPRPRRR</sequence>